<feature type="binding site" evidence="20">
    <location>
        <position position="750"/>
    </location>
    <ligand>
        <name>Mo-molybdopterin</name>
        <dbReference type="ChEBI" id="CHEBI:71302"/>
    </ligand>
    <ligandPart>
        <name>Mo</name>
        <dbReference type="ChEBI" id="CHEBI:28685"/>
    </ligandPart>
</feature>
<name>Q177D6_AEDAE</name>
<dbReference type="SUPFAM" id="SSF54665">
    <property type="entry name" value="CO dehydrogenase molybdoprotein N-domain-like"/>
    <property type="match status" value="1"/>
</dbReference>
<dbReference type="FunFam" id="3.30.365.10:FF:000008">
    <property type="entry name" value="Aldehyde oxidase1"/>
    <property type="match status" value="1"/>
</dbReference>
<evidence type="ECO:0000256" key="10">
    <source>
        <dbReference type="ARBA" id="ARBA00023002"/>
    </source>
</evidence>
<dbReference type="PANTHER" id="PTHR11908">
    <property type="entry name" value="XANTHINE DEHYDROGENASE"/>
    <property type="match status" value="1"/>
</dbReference>
<evidence type="ECO:0000313" key="24">
    <source>
        <dbReference type="Proteomes" id="UP000682892"/>
    </source>
</evidence>
<dbReference type="GO" id="GO:0071949">
    <property type="term" value="F:FAD binding"/>
    <property type="evidence" value="ECO:0007669"/>
    <property type="project" value="InterPro"/>
</dbReference>
<feature type="binding site" evidence="20">
    <location>
        <position position="893"/>
    </location>
    <ligand>
        <name>Mo-molybdopterin</name>
        <dbReference type="ChEBI" id="CHEBI:71302"/>
    </ligand>
    <ligandPart>
        <name>Mo</name>
        <dbReference type="ChEBI" id="CHEBI:28685"/>
    </ligandPart>
</feature>
<dbReference type="GO" id="GO:0050302">
    <property type="term" value="F:indole-3-acetaldehyde oxidase activity"/>
    <property type="evidence" value="ECO:0007669"/>
    <property type="project" value="UniProtKB-EC"/>
</dbReference>
<keyword evidence="10" id="KW-0560">Oxidoreductase</keyword>
<evidence type="ECO:0000313" key="23">
    <source>
        <dbReference type="EMBL" id="EAT42289.1"/>
    </source>
</evidence>
<dbReference type="InterPro" id="IPR005107">
    <property type="entry name" value="CO_DH_flav_C"/>
</dbReference>
<dbReference type="InterPro" id="IPR002888">
    <property type="entry name" value="2Fe-2S-bd"/>
</dbReference>
<dbReference type="InterPro" id="IPR008274">
    <property type="entry name" value="AldOxase/xan_DH_MoCoBD1"/>
</dbReference>
<dbReference type="Pfam" id="PF00941">
    <property type="entry name" value="FAD_binding_5"/>
    <property type="match status" value="1"/>
</dbReference>
<dbReference type="Pfam" id="PF01315">
    <property type="entry name" value="Ald_Xan_dh_C"/>
    <property type="match status" value="1"/>
</dbReference>
<dbReference type="PhylomeDB" id="Q177D6"/>
<comment type="subcellular location">
    <subcellularLocation>
        <location evidence="2">Peroxisome</location>
    </subcellularLocation>
</comment>
<dbReference type="InterPro" id="IPR016166">
    <property type="entry name" value="FAD-bd_PCMH"/>
</dbReference>
<dbReference type="eggNOG" id="KOG0430">
    <property type="taxonomic scope" value="Eukaryota"/>
</dbReference>
<reference evidence="23" key="2">
    <citation type="journal article" date="2007" name="Science">
        <title>Genome sequence of Aedes aegypti, a major arbovirus vector.</title>
        <authorList>
            <person name="Nene V."/>
            <person name="Wortman J.R."/>
            <person name="Lawson D."/>
            <person name="Haas B."/>
            <person name="Kodira C."/>
            <person name="Tu Z.J."/>
            <person name="Loftus B."/>
            <person name="Xi Z."/>
            <person name="Megy K."/>
            <person name="Grabherr M."/>
            <person name="Ren Q."/>
            <person name="Zdobnov E.M."/>
            <person name="Lobo N.F."/>
            <person name="Campbell K.S."/>
            <person name="Brown S.E."/>
            <person name="Bonaldo M.F."/>
            <person name="Zhu J."/>
            <person name="Sinkins S.P."/>
            <person name="Hogenkamp D.G."/>
            <person name="Amedeo P."/>
            <person name="Arensburger P."/>
            <person name="Atkinson P.W."/>
            <person name="Bidwell S."/>
            <person name="Biedler J."/>
            <person name="Birney E."/>
            <person name="Bruggner R.V."/>
            <person name="Costas J."/>
            <person name="Coy M.R."/>
            <person name="Crabtree J."/>
            <person name="Crawford M."/>
            <person name="Debruyn B."/>
            <person name="Decaprio D."/>
            <person name="Eiglmeier K."/>
            <person name="Eisenstadt E."/>
            <person name="El-Dorry H."/>
            <person name="Gelbart W.M."/>
            <person name="Gomes S.L."/>
            <person name="Hammond M."/>
            <person name="Hannick L.I."/>
            <person name="Hogan J.R."/>
            <person name="Holmes M.H."/>
            <person name="Jaffe D."/>
            <person name="Johnston J.S."/>
            <person name="Kennedy R.C."/>
            <person name="Koo H."/>
            <person name="Kravitz S."/>
            <person name="Kriventseva E.V."/>
            <person name="Kulp D."/>
            <person name="Labutti K."/>
            <person name="Lee E."/>
            <person name="Li S."/>
            <person name="Lovin D.D."/>
            <person name="Mao C."/>
            <person name="Mauceli E."/>
            <person name="Menck C.F."/>
            <person name="Miller J.R."/>
            <person name="Montgomery P."/>
            <person name="Mori A."/>
            <person name="Nascimento A.L."/>
            <person name="Naveira H.F."/>
            <person name="Nusbaum C."/>
            <person name="O'leary S."/>
            <person name="Orvis J."/>
            <person name="Pertea M."/>
            <person name="Quesneville H."/>
            <person name="Reidenbach K.R."/>
            <person name="Rogers Y.H."/>
            <person name="Roth C.W."/>
            <person name="Schneider J.R."/>
            <person name="Schatz M."/>
            <person name="Shumway M."/>
            <person name="Stanke M."/>
            <person name="Stinson E.O."/>
            <person name="Tubio J.M."/>
            <person name="Vanzee J.P."/>
            <person name="Verjovski-Almeida S."/>
            <person name="Werner D."/>
            <person name="White O."/>
            <person name="Wyder S."/>
            <person name="Zeng Q."/>
            <person name="Zhao Q."/>
            <person name="Zhao Y."/>
            <person name="Hill C.A."/>
            <person name="Raikhel A.S."/>
            <person name="Soares M.B."/>
            <person name="Knudson D.L."/>
            <person name="Lee N.H."/>
            <person name="Galagan J."/>
            <person name="Salzberg S.L."/>
            <person name="Paulsen I.T."/>
            <person name="Dimopoulos G."/>
            <person name="Collins F.H."/>
            <person name="Birren B."/>
            <person name="Fraser-Liggett C.M."/>
            <person name="Severson D.W."/>
        </authorList>
    </citation>
    <scope>NUCLEOTIDE SEQUENCE [LARGE SCALE GENOMIC DNA]</scope>
    <source>
        <strain evidence="23">Liverpool</strain>
    </source>
</reference>
<dbReference type="HOGENOM" id="CLU_001681_1_0_1"/>
<dbReference type="FunFam" id="3.30.465.10:FF:000013">
    <property type="entry name" value="Aldehyde oxidase"/>
    <property type="match status" value="1"/>
</dbReference>
<dbReference type="Gene3D" id="1.10.150.120">
    <property type="entry name" value="[2Fe-2S]-binding domain"/>
    <property type="match status" value="1"/>
</dbReference>
<comment type="cofactor">
    <cofactor evidence="15">
        <name>[2Fe-2S] cluster</name>
        <dbReference type="ChEBI" id="CHEBI:190135"/>
    </cofactor>
</comment>
<comment type="cofactor">
    <cofactor evidence="20">
        <name>[2Fe-2S] cluster</name>
        <dbReference type="ChEBI" id="CHEBI:190135"/>
    </cofactor>
    <text evidence="20">Binds 2 [2Fe-2S] clusters.</text>
</comment>
<dbReference type="InterPro" id="IPR000674">
    <property type="entry name" value="Ald_Oxase/Xan_DH_a/b"/>
</dbReference>
<keyword evidence="7 20" id="KW-0001">2Fe-2S</keyword>
<dbReference type="Gene3D" id="3.30.465.10">
    <property type="match status" value="1"/>
</dbReference>
<evidence type="ECO:0000256" key="13">
    <source>
        <dbReference type="ARBA" id="ARBA00023027"/>
    </source>
</evidence>
<dbReference type="InterPro" id="IPR046867">
    <property type="entry name" value="AldOxase/xan_DH_MoCoBD2"/>
</dbReference>
<dbReference type="EMBL" id="CH477377">
    <property type="protein sequence ID" value="EAT42289.1"/>
    <property type="molecule type" value="Genomic_DNA"/>
</dbReference>
<dbReference type="InterPro" id="IPR012675">
    <property type="entry name" value="Beta-grasp_dom_sf"/>
</dbReference>
<dbReference type="FunFam" id="3.30.390.50:FF:000003">
    <property type="entry name" value="Aldehyde oxidase1"/>
    <property type="match status" value="1"/>
</dbReference>
<dbReference type="SMART" id="SM01008">
    <property type="entry name" value="Ald_Xan_dh_C"/>
    <property type="match status" value="1"/>
</dbReference>
<evidence type="ECO:0000256" key="9">
    <source>
        <dbReference type="ARBA" id="ARBA00022827"/>
    </source>
</evidence>
<dbReference type="PROSITE" id="PS51387">
    <property type="entry name" value="FAD_PCMH"/>
    <property type="match status" value="1"/>
</dbReference>
<dbReference type="Pfam" id="PF02738">
    <property type="entry name" value="MoCoBD_1"/>
    <property type="match status" value="1"/>
</dbReference>
<dbReference type="InterPro" id="IPR036884">
    <property type="entry name" value="2Fe-2S-bd_dom_sf"/>
</dbReference>
<keyword evidence="14" id="KW-0576">Peroxisome</keyword>
<feature type="binding site" evidence="19">
    <location>
        <position position="413"/>
    </location>
    <ligand>
        <name>FAD</name>
        <dbReference type="ChEBI" id="CHEBI:57692"/>
    </ligand>
</feature>
<keyword evidence="12 20" id="KW-0411">Iron-sulfur</keyword>
<comment type="catalytic activity">
    <reaction evidence="16">
        <text>indole-3-acetaldehyde + O2 + H2O = (indol-3-yl)acetate + H2O2 + H(+)</text>
        <dbReference type="Rhea" id="RHEA:16277"/>
        <dbReference type="ChEBI" id="CHEBI:15377"/>
        <dbReference type="ChEBI" id="CHEBI:15378"/>
        <dbReference type="ChEBI" id="CHEBI:15379"/>
        <dbReference type="ChEBI" id="CHEBI:16240"/>
        <dbReference type="ChEBI" id="CHEBI:18086"/>
        <dbReference type="ChEBI" id="CHEBI:30854"/>
        <dbReference type="EC" id="1.2.3.7"/>
    </reaction>
</comment>
<evidence type="ECO:0000256" key="6">
    <source>
        <dbReference type="ARBA" id="ARBA00022630"/>
    </source>
</evidence>
<evidence type="ECO:0000256" key="4">
    <source>
        <dbReference type="ARBA" id="ARBA00011738"/>
    </source>
</evidence>
<evidence type="ECO:0000256" key="20">
    <source>
        <dbReference type="PIRSR" id="PIRSR000127-3"/>
    </source>
</evidence>
<feature type="active site" description="Proton acceptor" evidence="18">
    <location>
        <position position="1217"/>
    </location>
</feature>
<dbReference type="FunFam" id="3.10.20.30:FF:000012">
    <property type="entry name" value="Xanthine dehydrogenase/oxidase"/>
    <property type="match status" value="1"/>
</dbReference>
<sequence length="1273" mass="141282">MLSTINYFLWGETVLTEPLEKVSFTINGKQYTIGAHTCPIDTTLNTFLRNHALLRGTKFMCLEGGCGVCTVYVERRDPASGEKESIAVNSCLLLVFACHGLDITTIEGIGNRKDGYHPLQKQLAKFNGSQCGMCSPGMVMTMYGLMKSKHGKVSTEEVENAFGGNLCRCTGYRPILEAFRSFATSSDQLCEDIEDFVKICPGECTKCVSKCKVRDDKRPIKIMFVDRREWHKVYTLQEVLNILKQIGDRPYMLVCGNTAHGVYRRNENVQVFIDINSVVELHEVSISDTILVGANITLTKFMEFLANAAGQGPQYYYCKEMIKHILLVAHPLVRNVGSIAGNLSLKNQHREFPSDISLLLEAVGAKLTIVNEFGQQNVESIVDYISSSAQKKVIRSISLPALDPNVYVFKTFKIMPRAQNAFALMNAAFLLKFDASKTITEEARICFGNISANFTRAEETERFLVGKTVFSNDSLQAAIKSLNAELQPDWILPESSAEYRKNMSIALFYKLVLGIAPVDQVRPQFRSGATVLERPLSSSKHSFDTYKKYWPLTKYIPKVEGLSQCAGEAEYINDIPPFPNELFAAFVVATVPRSKVAEINPSEALKMEGVVGCFTAKDIPGANSFTPQVLGFPEAEEILCSGKVLYYGQPVGIVIAETFEIANKAAKLVEVTYERDGNKVVPLRLTASDGELSSKTFEKVGEEHDTAKVKDARSVVGRMELFGQSHFPLEKQTCICVPQESGLDVYPSAQWMGVTQVAVAQMLNVPHNRINIFIRRLGGAFGSKVSRQGLTACGAALAAHLTNRPVRFNLTLEANMQLIGKRYDCISDYEVHVDDHGKVLKLTNYFAHNFGSSFNEPVSNSYIMIFPNCYESRAWKIIGKMVKTDLPKNTWCRAPASTEAIATVETIMENIAHVTGKDPLEVRLANMPKDSKMRLLIPEYLQRIELYSRKQSIDLFNEKNRWKKRGIAWIPMRFQTDFHGIFYAFVAINIGDGSVVVTHGGIEMGQGINTKVTQVIASTLGIELHMVSVKPSNTWTAANSDPSGGSITSESVCYAANEACKTLLERMKPYRQKYPDASWFQLVQICYVASVDLNVSFMFRATDVLPYFIWSLCSAEVEIDVLTGNILIRRMDVQVDTGESMSPGIDLGQVEGAIVMGLGYHLAEELIYDATSGKLLTDRTVNYKLLGPKDIPVDFRVNFLKGSSNPCGVLRSKSASEPPLNLSVVVLFALRNALQSARKDAGLPDDWIPLSTASTPEKIFLKSGCTTEQFLLN</sequence>
<evidence type="ECO:0000256" key="17">
    <source>
        <dbReference type="ARBA" id="ARBA00072265"/>
    </source>
</evidence>
<dbReference type="PROSITE" id="PS51085">
    <property type="entry name" value="2FE2S_FER_2"/>
    <property type="match status" value="1"/>
</dbReference>
<evidence type="ECO:0000259" key="21">
    <source>
        <dbReference type="PROSITE" id="PS51085"/>
    </source>
</evidence>
<keyword evidence="5 20" id="KW-0500">Molybdenum</keyword>
<accession>Q177D6</accession>
<feature type="binding site" evidence="20">
    <location>
        <position position="167"/>
    </location>
    <ligand>
        <name>[2Fe-2S] cluster</name>
        <dbReference type="ChEBI" id="CHEBI:190135"/>
        <label>2</label>
    </ligand>
</feature>
<evidence type="ECO:0000256" key="16">
    <source>
        <dbReference type="ARBA" id="ARBA00052415"/>
    </source>
</evidence>
<evidence type="ECO:0000256" key="8">
    <source>
        <dbReference type="ARBA" id="ARBA00022723"/>
    </source>
</evidence>
<dbReference type="OMA" id="VQNARIC"/>
<evidence type="ECO:0000256" key="7">
    <source>
        <dbReference type="ARBA" id="ARBA00022714"/>
    </source>
</evidence>
<dbReference type="Pfam" id="PF20256">
    <property type="entry name" value="MoCoBD_2"/>
    <property type="match status" value="1"/>
</dbReference>
<keyword evidence="11 20" id="KW-0408">Iron</keyword>
<organism evidence="23 24">
    <name type="scientific">Aedes aegypti</name>
    <name type="common">Yellowfever mosquito</name>
    <name type="synonym">Culex aegypti</name>
    <dbReference type="NCBI Taxonomy" id="7159"/>
    <lineage>
        <taxon>Eukaryota</taxon>
        <taxon>Metazoa</taxon>
        <taxon>Ecdysozoa</taxon>
        <taxon>Arthropoda</taxon>
        <taxon>Hexapoda</taxon>
        <taxon>Insecta</taxon>
        <taxon>Pterygota</taxon>
        <taxon>Neoptera</taxon>
        <taxon>Endopterygota</taxon>
        <taxon>Diptera</taxon>
        <taxon>Nematocera</taxon>
        <taxon>Culicoidea</taxon>
        <taxon>Culicidae</taxon>
        <taxon>Culicinae</taxon>
        <taxon>Aedini</taxon>
        <taxon>Aedes</taxon>
        <taxon>Stegomyia</taxon>
    </lineage>
</organism>
<dbReference type="Pfam" id="PF01799">
    <property type="entry name" value="Fer2_2"/>
    <property type="match status" value="1"/>
</dbReference>
<dbReference type="SUPFAM" id="SSF56176">
    <property type="entry name" value="FAD-binding/transporter-associated domain-like"/>
    <property type="match status" value="1"/>
</dbReference>
<reference evidence="23" key="3">
    <citation type="submission" date="2012-09" db="EMBL/GenBank/DDBJ databases">
        <authorList>
            <consortium name="VectorBase"/>
        </authorList>
    </citation>
    <scope>NUCLEOTIDE SEQUENCE</scope>
    <source>
        <strain evidence="23">Liverpool</strain>
    </source>
</reference>
<evidence type="ECO:0000256" key="5">
    <source>
        <dbReference type="ARBA" id="ARBA00022505"/>
    </source>
</evidence>
<dbReference type="CDD" id="cd00207">
    <property type="entry name" value="fer2"/>
    <property type="match status" value="1"/>
</dbReference>
<dbReference type="AlphaFoldDB" id="Q177D6"/>
<evidence type="ECO:0000256" key="3">
    <source>
        <dbReference type="ARBA" id="ARBA00006849"/>
    </source>
</evidence>
<feature type="binding site" evidence="20">
    <location>
        <position position="1045"/>
    </location>
    <ligand>
        <name>Mo-molybdopterin</name>
        <dbReference type="ChEBI" id="CHEBI:71302"/>
    </ligand>
    <ligandPart>
        <name>Mo</name>
        <dbReference type="ChEBI" id="CHEBI:28685"/>
    </ligandPart>
</feature>
<dbReference type="PANTHER" id="PTHR11908:SF132">
    <property type="entry name" value="ALDEHYDE OXIDASE 1-RELATED"/>
    <property type="match status" value="1"/>
</dbReference>
<dbReference type="InterPro" id="IPR006058">
    <property type="entry name" value="2Fe2S_fd_BS"/>
</dbReference>
<dbReference type="SUPFAM" id="SSF54292">
    <property type="entry name" value="2Fe-2S ferredoxin-like"/>
    <property type="match status" value="1"/>
</dbReference>
<evidence type="ECO:0000256" key="1">
    <source>
        <dbReference type="ARBA" id="ARBA00001974"/>
    </source>
</evidence>
<evidence type="ECO:0000256" key="19">
    <source>
        <dbReference type="PIRSR" id="PIRSR000127-2"/>
    </source>
</evidence>
<evidence type="ECO:0000256" key="18">
    <source>
        <dbReference type="PIRSR" id="PIRSR000127-1"/>
    </source>
</evidence>
<comment type="cofactor">
    <cofactor evidence="20">
        <name>Mo-molybdopterin</name>
        <dbReference type="ChEBI" id="CHEBI:71302"/>
    </cofactor>
    <text evidence="20">Binds 1 Mo-molybdopterin (Mo-MPT) cofactor per subunit.</text>
</comment>
<feature type="domain" description="FAD-binding PCMH-type" evidence="22">
    <location>
        <begin position="223"/>
        <end position="404"/>
    </location>
</feature>
<dbReference type="FunFam" id="3.90.1170.50:FF:000003">
    <property type="entry name" value="Aldehyde oxidase"/>
    <property type="match status" value="1"/>
</dbReference>
<dbReference type="PROSITE" id="PS00197">
    <property type="entry name" value="2FE2S_FER_1"/>
    <property type="match status" value="1"/>
</dbReference>
<evidence type="ECO:0000256" key="14">
    <source>
        <dbReference type="ARBA" id="ARBA00023140"/>
    </source>
</evidence>
<feature type="binding site" evidence="20">
    <location>
        <position position="131"/>
    </location>
    <ligand>
        <name>[2Fe-2S] cluster</name>
        <dbReference type="ChEBI" id="CHEBI:190135"/>
        <label>2</label>
    </ligand>
</feature>
<dbReference type="Gene3D" id="3.90.1170.50">
    <property type="entry name" value="Aldehyde oxidase/xanthine dehydrogenase, a/b hammerhead"/>
    <property type="match status" value="1"/>
</dbReference>
<feature type="binding site" evidence="19">
    <location>
        <begin position="338"/>
        <end position="342"/>
    </location>
    <ligand>
        <name>FAD</name>
        <dbReference type="ChEBI" id="CHEBI:57692"/>
    </ligand>
</feature>
<comment type="subunit">
    <text evidence="4">Homodimer.</text>
</comment>
<dbReference type="PaxDb" id="7159-AAEL006157-PA"/>
<dbReference type="InterPro" id="IPR016169">
    <property type="entry name" value="FAD-bd_PCMH_sub2"/>
</dbReference>
<comment type="similarity">
    <text evidence="3">Belongs to the xanthine dehydrogenase family.</text>
</comment>
<feature type="binding site" evidence="20">
    <location>
        <position position="91"/>
    </location>
    <ligand>
        <name>[2Fe-2S] cluster</name>
        <dbReference type="ChEBI" id="CHEBI:190135"/>
        <label>1</label>
    </ligand>
</feature>
<dbReference type="InterPro" id="IPR001041">
    <property type="entry name" value="2Fe-2S_ferredoxin-type"/>
</dbReference>
<dbReference type="STRING" id="7159.Q177D6"/>
<feature type="binding site" evidence="20">
    <location>
        <position position="169"/>
    </location>
    <ligand>
        <name>[2Fe-2S] cluster</name>
        <dbReference type="ChEBI" id="CHEBI:190135"/>
        <label>2</label>
    </ligand>
</feature>
<dbReference type="VEuPathDB" id="VectorBase:AAEL006157"/>
<gene>
    <name evidence="23" type="ORF">AaeL_AAEL006157</name>
</gene>
<dbReference type="SUPFAM" id="SSF56003">
    <property type="entry name" value="Molybdenum cofactor-binding domain"/>
    <property type="match status" value="1"/>
</dbReference>
<keyword evidence="6" id="KW-0285">Flavoprotein</keyword>
<proteinExistence type="inferred from homology"/>
<dbReference type="InterPro" id="IPR037165">
    <property type="entry name" value="AldOxase/xan_DH_Mopterin-bd_sf"/>
</dbReference>
<dbReference type="InterPro" id="IPR016208">
    <property type="entry name" value="Ald_Oxase/xanthine_DH-like"/>
</dbReference>
<keyword evidence="8 20" id="KW-0479">Metal-binding</keyword>
<evidence type="ECO:0000256" key="12">
    <source>
        <dbReference type="ARBA" id="ARBA00023014"/>
    </source>
</evidence>
<protein>
    <recommendedName>
        <fullName evidence="17">Indole-3-acetaldehyde oxidase</fullName>
    </recommendedName>
</protein>
<dbReference type="InterPro" id="IPR036010">
    <property type="entry name" value="2Fe-2S_ferredoxin-like_sf"/>
</dbReference>
<feature type="binding site" evidence="20">
    <location>
        <position position="61"/>
    </location>
    <ligand>
        <name>[2Fe-2S] cluster</name>
        <dbReference type="ChEBI" id="CHEBI:190135"/>
        <label>1</label>
    </ligand>
</feature>
<comment type="cofactor">
    <cofactor evidence="1 19">
        <name>FAD</name>
        <dbReference type="ChEBI" id="CHEBI:57692"/>
    </cofactor>
</comment>
<dbReference type="SUPFAM" id="SSF47741">
    <property type="entry name" value="CO dehydrogenase ISP C-domain like"/>
    <property type="match status" value="1"/>
</dbReference>
<dbReference type="Gene3D" id="3.30.43.10">
    <property type="entry name" value="Uridine Diphospho-n-acetylenolpyruvylglucosamine Reductase, domain 2"/>
    <property type="match status" value="1"/>
</dbReference>
<dbReference type="InterPro" id="IPR016167">
    <property type="entry name" value="FAD-bd_PCMH_sub1"/>
</dbReference>
<evidence type="ECO:0000259" key="22">
    <source>
        <dbReference type="PROSITE" id="PS51387"/>
    </source>
</evidence>
<dbReference type="InterPro" id="IPR002346">
    <property type="entry name" value="Mopterin_DH_FAD-bd"/>
</dbReference>
<dbReference type="SMART" id="SM01092">
    <property type="entry name" value="CO_deh_flav_C"/>
    <property type="match status" value="1"/>
</dbReference>
<dbReference type="InterPro" id="IPR036683">
    <property type="entry name" value="CO_DH_flav_C_dom_sf"/>
</dbReference>
<dbReference type="PIRSF" id="PIRSF000127">
    <property type="entry name" value="Xanthine_DH"/>
    <property type="match status" value="1"/>
</dbReference>
<dbReference type="Proteomes" id="UP000682892">
    <property type="component" value="Chromosome 1"/>
</dbReference>
<keyword evidence="9 19" id="KW-0274">FAD</keyword>
<dbReference type="SUPFAM" id="SSF55447">
    <property type="entry name" value="CO dehydrogenase flavoprotein C-terminal domain-like"/>
    <property type="match status" value="1"/>
</dbReference>
<dbReference type="GO" id="GO:0005777">
    <property type="term" value="C:peroxisome"/>
    <property type="evidence" value="ECO:0007669"/>
    <property type="project" value="UniProtKB-SubCell"/>
</dbReference>
<dbReference type="GO" id="GO:0051537">
    <property type="term" value="F:2 iron, 2 sulfur cluster binding"/>
    <property type="evidence" value="ECO:0007669"/>
    <property type="project" value="UniProtKB-KW"/>
</dbReference>
<dbReference type="Pfam" id="PF00111">
    <property type="entry name" value="Fer2"/>
    <property type="match status" value="1"/>
</dbReference>
<evidence type="ECO:0000256" key="11">
    <source>
        <dbReference type="ARBA" id="ARBA00023004"/>
    </source>
</evidence>
<feature type="binding site" evidence="20">
    <location>
        <position position="66"/>
    </location>
    <ligand>
        <name>[2Fe-2S] cluster</name>
        <dbReference type="ChEBI" id="CHEBI:190135"/>
        <label>1</label>
    </ligand>
</feature>
<reference evidence="23" key="1">
    <citation type="submission" date="2005-10" db="EMBL/GenBank/DDBJ databases">
        <authorList>
            <person name="Loftus B.J."/>
            <person name="Nene V.M."/>
            <person name="Hannick L.I."/>
            <person name="Bidwell S."/>
            <person name="Haas B."/>
            <person name="Amedeo P."/>
            <person name="Orvis J."/>
            <person name="Wortman J.R."/>
            <person name="White O.R."/>
            <person name="Salzberg S."/>
            <person name="Shumway M."/>
            <person name="Koo H."/>
            <person name="Zhao Y."/>
            <person name="Holmes M."/>
            <person name="Miller J."/>
            <person name="Schatz M."/>
            <person name="Pop M."/>
            <person name="Pai G."/>
            <person name="Utterback T."/>
            <person name="Rogers Y.-H."/>
            <person name="Kravitz S."/>
            <person name="Fraser C.M."/>
        </authorList>
    </citation>
    <scope>NUCLEOTIDE SEQUENCE</scope>
    <source>
        <strain evidence="23">Liverpool</strain>
    </source>
</reference>
<dbReference type="Gene3D" id="3.30.365.10">
    <property type="entry name" value="Aldehyde oxidase/xanthine dehydrogenase, molybdopterin binding domain"/>
    <property type="match status" value="4"/>
</dbReference>
<evidence type="ECO:0000256" key="15">
    <source>
        <dbReference type="ARBA" id="ARBA00034078"/>
    </source>
</evidence>
<dbReference type="Gene3D" id="3.10.20.30">
    <property type="match status" value="1"/>
</dbReference>
<feature type="binding site" evidence="20">
    <location>
        <position position="69"/>
    </location>
    <ligand>
        <name>[2Fe-2S] cluster</name>
        <dbReference type="ChEBI" id="CHEBI:190135"/>
        <label>1</label>
    </ligand>
</feature>
<dbReference type="InterPro" id="IPR036856">
    <property type="entry name" value="Ald_Oxase/Xan_DH_a/b_sf"/>
</dbReference>
<dbReference type="Gene3D" id="3.30.390.50">
    <property type="entry name" value="CO dehydrogenase flavoprotein, C-terminal domain"/>
    <property type="match status" value="1"/>
</dbReference>
<keyword evidence="13" id="KW-0520">NAD</keyword>
<feature type="binding site" evidence="20">
    <location>
        <position position="134"/>
    </location>
    <ligand>
        <name>[2Fe-2S] cluster</name>
        <dbReference type="ChEBI" id="CHEBI:190135"/>
        <label>2</label>
    </ligand>
</feature>
<dbReference type="InterPro" id="IPR036318">
    <property type="entry name" value="FAD-bd_PCMH-like_sf"/>
</dbReference>
<feature type="binding site" evidence="20">
    <location>
        <position position="781"/>
    </location>
    <ligand>
        <name>Mo-molybdopterin</name>
        <dbReference type="ChEBI" id="CHEBI:71302"/>
    </ligand>
    <ligandPart>
        <name>Mo</name>
        <dbReference type="ChEBI" id="CHEBI:28685"/>
    </ligandPart>
</feature>
<dbReference type="Pfam" id="PF03450">
    <property type="entry name" value="CO_deh_flav_C"/>
    <property type="match status" value="1"/>
</dbReference>
<evidence type="ECO:0000256" key="2">
    <source>
        <dbReference type="ARBA" id="ARBA00004275"/>
    </source>
</evidence>
<dbReference type="FunFam" id="3.30.365.10:FF:000001">
    <property type="entry name" value="Xanthine dehydrogenase oxidase"/>
    <property type="match status" value="1"/>
</dbReference>
<feature type="domain" description="2Fe-2S ferredoxin-type" evidence="21">
    <location>
        <begin position="20"/>
        <end position="109"/>
    </location>
</feature>
<dbReference type="GO" id="GO:0005506">
    <property type="term" value="F:iron ion binding"/>
    <property type="evidence" value="ECO:0007669"/>
    <property type="project" value="InterPro"/>
</dbReference>